<dbReference type="PROSITE" id="PS00012">
    <property type="entry name" value="PHOSPHOPANTETHEINE"/>
    <property type="match status" value="2"/>
</dbReference>
<keyword evidence="6" id="KW-1185">Reference proteome</keyword>
<dbReference type="SMART" id="SM00823">
    <property type="entry name" value="PKS_PP"/>
    <property type="match status" value="2"/>
</dbReference>
<reference evidence="6" key="1">
    <citation type="journal article" date="2019" name="Int. J. Syst. Evol. Microbiol.">
        <title>The Global Catalogue of Microorganisms (GCM) 10K type strain sequencing project: providing services to taxonomists for standard genome sequencing and annotation.</title>
        <authorList>
            <consortium name="The Broad Institute Genomics Platform"/>
            <consortium name="The Broad Institute Genome Sequencing Center for Infectious Disease"/>
            <person name="Wu L."/>
            <person name="Ma J."/>
        </authorList>
    </citation>
    <scope>NUCLEOTIDE SEQUENCE [LARGE SCALE GENOMIC DNA]</scope>
    <source>
        <strain evidence="6">JCM 6833</strain>
    </source>
</reference>
<dbReference type="Gene3D" id="1.10.1200.10">
    <property type="entry name" value="ACP-like"/>
    <property type="match status" value="2"/>
</dbReference>
<dbReference type="Gene3D" id="3.30.559.30">
    <property type="entry name" value="Nonribosomal peptide synthetase, condensation domain"/>
    <property type="match status" value="1"/>
</dbReference>
<evidence type="ECO:0000313" key="6">
    <source>
        <dbReference type="Proteomes" id="UP001501509"/>
    </source>
</evidence>
<dbReference type="InterPro" id="IPR001242">
    <property type="entry name" value="Condensation_dom"/>
</dbReference>
<comment type="caution">
    <text evidence="5">The sequence shown here is derived from an EMBL/GenBank/DDBJ whole genome shotgun (WGS) entry which is preliminary data.</text>
</comment>
<gene>
    <name evidence="5" type="ORF">GCM10010411_73030</name>
</gene>
<dbReference type="Pfam" id="PF00550">
    <property type="entry name" value="PP-binding"/>
    <property type="match status" value="2"/>
</dbReference>
<dbReference type="InterPro" id="IPR023213">
    <property type="entry name" value="CAT-like_dom_sf"/>
</dbReference>
<evidence type="ECO:0000313" key="5">
    <source>
        <dbReference type="EMBL" id="GAA2625663.1"/>
    </source>
</evidence>
<comment type="cofactor">
    <cofactor evidence="1">
        <name>pantetheine 4'-phosphate</name>
        <dbReference type="ChEBI" id="CHEBI:47942"/>
    </cofactor>
</comment>
<dbReference type="EMBL" id="BAAATD010000012">
    <property type="protein sequence ID" value="GAA2625663.1"/>
    <property type="molecule type" value="Genomic_DNA"/>
</dbReference>
<dbReference type="InterPro" id="IPR020806">
    <property type="entry name" value="PKS_PP-bd"/>
</dbReference>
<feature type="domain" description="Carrier" evidence="4">
    <location>
        <begin position="8"/>
        <end position="85"/>
    </location>
</feature>
<dbReference type="PROSITE" id="PS50075">
    <property type="entry name" value="CARRIER"/>
    <property type="match status" value="2"/>
</dbReference>
<dbReference type="Pfam" id="PF00668">
    <property type="entry name" value="Condensation"/>
    <property type="match status" value="1"/>
</dbReference>
<feature type="domain" description="Carrier" evidence="4">
    <location>
        <begin position="581"/>
        <end position="656"/>
    </location>
</feature>
<dbReference type="InterPro" id="IPR009081">
    <property type="entry name" value="PP-bd_ACP"/>
</dbReference>
<dbReference type="InterPro" id="IPR036736">
    <property type="entry name" value="ACP-like_sf"/>
</dbReference>
<accession>A0ABP6CTP2</accession>
<dbReference type="Gene3D" id="3.30.559.10">
    <property type="entry name" value="Chloramphenicol acetyltransferase-like domain"/>
    <property type="match status" value="1"/>
</dbReference>
<dbReference type="RefSeq" id="WP_344547059.1">
    <property type="nucleotide sequence ID" value="NZ_BAAATD010000012.1"/>
</dbReference>
<evidence type="ECO:0000259" key="4">
    <source>
        <dbReference type="PROSITE" id="PS50075"/>
    </source>
</evidence>
<evidence type="ECO:0000256" key="3">
    <source>
        <dbReference type="ARBA" id="ARBA00022553"/>
    </source>
</evidence>
<dbReference type="PANTHER" id="PTHR45527:SF1">
    <property type="entry name" value="FATTY ACID SYNTHASE"/>
    <property type="match status" value="1"/>
</dbReference>
<proteinExistence type="predicted"/>
<sequence>MTPLTESPAEPDVTAELNAIWGELLGLDPAEIAPDASFLRLGGDSVLAVRMSALVRKRLAVELALSDVTVEITLAALADLVARRAAGGAAVRALPVEIRRRADPEAAFPLMPLQQGYFVGQHDGWELSYESAHFYGDVGLTNVDPEEAAEALEDALQRLALHQPMLRARITADGSQHILPPDAPGAIPLPRVYDLREADDAERRRTLANIRHEMSTTGPNPLAGPGIDIRLSLLPGGRGRLHTAMSLLTMDGWSATLLNRELLVLAADWNAVLAPLEVDFGDYVTSLDRLRHTEPWSADRDWWWERLDDAPPPPALSLRADPRDVRPTTMGTREARLSPERWTRLREQCAERGVTPSAAMLAAFGVVLSRWAGHRRMLLNSLQLNRLPLHPDIHRVVGAFAATMLLPVELGTGRTFAELATAAHRLLTESTAHNLVSGVEVSRELARRRGTTRPIGPVVFQSTLGMDAAVGEAQAASAGPLGDLEFADFYHQLRTPQVALEVRFYEMLDEMAIVFSLVEELFDAGEVDGAHAGLVRLVESLADGAGWDQVVDLPAALDAAEDSGTTLARLPERGVSPEAGPPRDELEQRISLLWEELLGVPVLDRAAAFFTLGGDSLLAVRALARLAKEVESVPSVRDFLDAPTVAGLAAAVRARAGR</sequence>
<evidence type="ECO:0000256" key="1">
    <source>
        <dbReference type="ARBA" id="ARBA00001957"/>
    </source>
</evidence>
<dbReference type="PANTHER" id="PTHR45527">
    <property type="entry name" value="NONRIBOSOMAL PEPTIDE SYNTHETASE"/>
    <property type="match status" value="1"/>
</dbReference>
<dbReference type="SUPFAM" id="SSF47336">
    <property type="entry name" value="ACP-like"/>
    <property type="match status" value="2"/>
</dbReference>
<keyword evidence="2" id="KW-0596">Phosphopantetheine</keyword>
<dbReference type="InterPro" id="IPR006162">
    <property type="entry name" value="Ppantetheine_attach_site"/>
</dbReference>
<dbReference type="Proteomes" id="UP001501509">
    <property type="component" value="Unassembled WGS sequence"/>
</dbReference>
<protein>
    <recommendedName>
        <fullName evidence="4">Carrier domain-containing protein</fullName>
    </recommendedName>
</protein>
<organism evidence="5 6">
    <name type="scientific">Actinomadura fulvescens</name>
    <dbReference type="NCBI Taxonomy" id="46160"/>
    <lineage>
        <taxon>Bacteria</taxon>
        <taxon>Bacillati</taxon>
        <taxon>Actinomycetota</taxon>
        <taxon>Actinomycetes</taxon>
        <taxon>Streptosporangiales</taxon>
        <taxon>Thermomonosporaceae</taxon>
        <taxon>Actinomadura</taxon>
    </lineage>
</organism>
<keyword evidence="3" id="KW-0597">Phosphoprotein</keyword>
<dbReference type="SUPFAM" id="SSF52777">
    <property type="entry name" value="CoA-dependent acyltransferases"/>
    <property type="match status" value="2"/>
</dbReference>
<name>A0ABP6CTP2_9ACTN</name>
<evidence type="ECO:0000256" key="2">
    <source>
        <dbReference type="ARBA" id="ARBA00022450"/>
    </source>
</evidence>